<evidence type="ECO:0000313" key="2">
    <source>
        <dbReference type="EMBL" id="MPC35317.1"/>
    </source>
</evidence>
<dbReference type="Proteomes" id="UP000324222">
    <property type="component" value="Unassembled WGS sequence"/>
</dbReference>
<keyword evidence="3" id="KW-1185">Reference proteome</keyword>
<comment type="caution">
    <text evidence="2">The sequence shown here is derived from an EMBL/GenBank/DDBJ whole genome shotgun (WGS) entry which is preliminary data.</text>
</comment>
<name>A0A5B7EPW5_PORTR</name>
<accession>A0A5B7EPW5</accession>
<proteinExistence type="predicted"/>
<evidence type="ECO:0000256" key="1">
    <source>
        <dbReference type="SAM" id="MobiDB-lite"/>
    </source>
</evidence>
<dbReference type="EMBL" id="VSRR010003246">
    <property type="protein sequence ID" value="MPC35317.1"/>
    <property type="molecule type" value="Genomic_DNA"/>
</dbReference>
<evidence type="ECO:0000313" key="3">
    <source>
        <dbReference type="Proteomes" id="UP000324222"/>
    </source>
</evidence>
<protein>
    <submittedName>
        <fullName evidence="2">Uncharacterized protein</fullName>
    </submittedName>
</protein>
<organism evidence="2 3">
    <name type="scientific">Portunus trituberculatus</name>
    <name type="common">Swimming crab</name>
    <name type="synonym">Neptunus trituberculatus</name>
    <dbReference type="NCBI Taxonomy" id="210409"/>
    <lineage>
        <taxon>Eukaryota</taxon>
        <taxon>Metazoa</taxon>
        <taxon>Ecdysozoa</taxon>
        <taxon>Arthropoda</taxon>
        <taxon>Crustacea</taxon>
        <taxon>Multicrustacea</taxon>
        <taxon>Malacostraca</taxon>
        <taxon>Eumalacostraca</taxon>
        <taxon>Eucarida</taxon>
        <taxon>Decapoda</taxon>
        <taxon>Pleocyemata</taxon>
        <taxon>Brachyura</taxon>
        <taxon>Eubrachyura</taxon>
        <taxon>Portunoidea</taxon>
        <taxon>Portunidae</taxon>
        <taxon>Portuninae</taxon>
        <taxon>Portunus</taxon>
    </lineage>
</organism>
<sequence length="63" mass="7070">MYSNPGSLLSLPDKRRSNTGAQPSHYMSVDGCCIREPSRCSRPLVLYDVLAQDQNHQIIESFS</sequence>
<dbReference type="AlphaFoldDB" id="A0A5B7EPW5"/>
<gene>
    <name evidence="2" type="ORF">E2C01_028739</name>
</gene>
<feature type="region of interest" description="Disordered" evidence="1">
    <location>
        <begin position="1"/>
        <end position="25"/>
    </location>
</feature>
<reference evidence="2 3" key="1">
    <citation type="submission" date="2019-05" db="EMBL/GenBank/DDBJ databases">
        <title>Another draft genome of Portunus trituberculatus and its Hox gene families provides insights of decapod evolution.</title>
        <authorList>
            <person name="Jeong J.-H."/>
            <person name="Song I."/>
            <person name="Kim S."/>
            <person name="Choi T."/>
            <person name="Kim D."/>
            <person name="Ryu S."/>
            <person name="Kim W."/>
        </authorList>
    </citation>
    <scope>NUCLEOTIDE SEQUENCE [LARGE SCALE GENOMIC DNA]</scope>
    <source>
        <tissue evidence="2">Muscle</tissue>
    </source>
</reference>